<keyword evidence="2" id="KW-1185">Reference proteome</keyword>
<organism evidence="1 2">
    <name type="scientific">Hypocrea virens (strain Gv29-8 / FGSC 10586)</name>
    <name type="common">Gliocladium virens</name>
    <name type="synonym">Trichoderma virens</name>
    <dbReference type="NCBI Taxonomy" id="413071"/>
    <lineage>
        <taxon>Eukaryota</taxon>
        <taxon>Fungi</taxon>
        <taxon>Dikarya</taxon>
        <taxon>Ascomycota</taxon>
        <taxon>Pezizomycotina</taxon>
        <taxon>Sordariomycetes</taxon>
        <taxon>Hypocreomycetidae</taxon>
        <taxon>Hypocreales</taxon>
        <taxon>Hypocreaceae</taxon>
        <taxon>Trichoderma</taxon>
    </lineage>
</organism>
<accession>G9MLR6</accession>
<dbReference type="InParanoid" id="G9MLR6"/>
<dbReference type="AlphaFoldDB" id="G9MLR6"/>
<dbReference type="VEuPathDB" id="FungiDB:TRIVIDRAFT_14853"/>
<dbReference type="EMBL" id="ABDF02000004">
    <property type="protein sequence ID" value="EHK24293.1"/>
    <property type="molecule type" value="Genomic_DNA"/>
</dbReference>
<feature type="non-terminal residue" evidence="1">
    <location>
        <position position="1"/>
    </location>
</feature>
<dbReference type="RefSeq" id="XP_013958391.1">
    <property type="nucleotide sequence ID" value="XM_014102916.1"/>
</dbReference>
<gene>
    <name evidence="1" type="ORF">TRIVIDRAFT_14853</name>
</gene>
<sequence length="140" mass="15285">KVSPVLCEESLDYALFEVDIISPSAALFNNAISLTDLDKVESGPRKTDVKAMTSNGDTVRGVMSEDTLTVRLPQFTEFVEVYTARFFGSLGPGDCGSWVRDEVTGRLFGHVFAGNLPNGLTAIMPAKLVFEHARTQLDQQ</sequence>
<dbReference type="eggNOG" id="ENOG502RPJI">
    <property type="taxonomic scope" value="Eukaryota"/>
</dbReference>
<dbReference type="Proteomes" id="UP000007115">
    <property type="component" value="Unassembled WGS sequence"/>
</dbReference>
<dbReference type="OrthoDB" id="4900434at2759"/>
<evidence type="ECO:0000313" key="2">
    <source>
        <dbReference type="Proteomes" id="UP000007115"/>
    </source>
</evidence>
<feature type="non-terminal residue" evidence="1">
    <location>
        <position position="140"/>
    </location>
</feature>
<dbReference type="STRING" id="413071.G9MLR6"/>
<dbReference type="HOGENOM" id="CLU_1839882_0_0_1"/>
<comment type="caution">
    <text evidence="1">The sequence shown here is derived from an EMBL/GenBank/DDBJ whole genome shotgun (WGS) entry which is preliminary data.</text>
</comment>
<reference evidence="1 2" key="1">
    <citation type="journal article" date="2011" name="Genome Biol.">
        <title>Comparative genome sequence analysis underscores mycoparasitism as the ancestral life style of Trichoderma.</title>
        <authorList>
            <person name="Kubicek C.P."/>
            <person name="Herrera-Estrella A."/>
            <person name="Seidl-Seiboth V."/>
            <person name="Martinez D.A."/>
            <person name="Druzhinina I.S."/>
            <person name="Thon M."/>
            <person name="Zeilinger S."/>
            <person name="Casas-Flores S."/>
            <person name="Horwitz B.A."/>
            <person name="Mukherjee P.K."/>
            <person name="Mukherjee M."/>
            <person name="Kredics L."/>
            <person name="Alcaraz L.D."/>
            <person name="Aerts A."/>
            <person name="Antal Z."/>
            <person name="Atanasova L."/>
            <person name="Cervantes-Badillo M.G."/>
            <person name="Challacombe J."/>
            <person name="Chertkov O."/>
            <person name="McCluskey K."/>
            <person name="Coulpier F."/>
            <person name="Deshpande N."/>
            <person name="von Doehren H."/>
            <person name="Ebbole D.J."/>
            <person name="Esquivel-Naranjo E.U."/>
            <person name="Fekete E."/>
            <person name="Flipphi M."/>
            <person name="Glaser F."/>
            <person name="Gomez-Rodriguez E.Y."/>
            <person name="Gruber S."/>
            <person name="Han C."/>
            <person name="Henrissat B."/>
            <person name="Hermosa R."/>
            <person name="Hernandez-Onate M."/>
            <person name="Karaffa L."/>
            <person name="Kosti I."/>
            <person name="Le Crom S."/>
            <person name="Lindquist E."/>
            <person name="Lucas S."/>
            <person name="Luebeck M."/>
            <person name="Luebeck P.S."/>
            <person name="Margeot A."/>
            <person name="Metz B."/>
            <person name="Misra M."/>
            <person name="Nevalainen H."/>
            <person name="Omann M."/>
            <person name="Packer N."/>
            <person name="Perrone G."/>
            <person name="Uresti-Rivera E.E."/>
            <person name="Salamov A."/>
            <person name="Schmoll M."/>
            <person name="Seiboth B."/>
            <person name="Shapiro H."/>
            <person name="Sukno S."/>
            <person name="Tamayo-Ramos J.A."/>
            <person name="Tisch D."/>
            <person name="Wiest A."/>
            <person name="Wilkinson H.H."/>
            <person name="Zhang M."/>
            <person name="Coutinho P.M."/>
            <person name="Kenerley C.M."/>
            <person name="Monte E."/>
            <person name="Baker S.E."/>
            <person name="Grigoriev I.V."/>
        </authorList>
    </citation>
    <scope>NUCLEOTIDE SEQUENCE [LARGE SCALE GENOMIC DNA]</scope>
    <source>
        <strain evidence="2">Gv29-8 / FGSC 10586</strain>
    </source>
</reference>
<name>G9MLR6_HYPVG</name>
<protein>
    <submittedName>
        <fullName evidence="1">Uncharacterized protein</fullName>
    </submittedName>
</protein>
<dbReference type="GeneID" id="25788022"/>
<proteinExistence type="predicted"/>
<evidence type="ECO:0000313" key="1">
    <source>
        <dbReference type="EMBL" id="EHK24293.1"/>
    </source>
</evidence>